<keyword evidence="2" id="KW-0325">Glycoprotein</keyword>
<organism evidence="3 4">
    <name type="scientific">Helianthus annuus</name>
    <name type="common">Common sunflower</name>
    <dbReference type="NCBI Taxonomy" id="4232"/>
    <lineage>
        <taxon>Eukaryota</taxon>
        <taxon>Viridiplantae</taxon>
        <taxon>Streptophyta</taxon>
        <taxon>Embryophyta</taxon>
        <taxon>Tracheophyta</taxon>
        <taxon>Spermatophyta</taxon>
        <taxon>Magnoliopsida</taxon>
        <taxon>eudicotyledons</taxon>
        <taxon>Gunneridae</taxon>
        <taxon>Pentapetalae</taxon>
        <taxon>asterids</taxon>
        <taxon>campanulids</taxon>
        <taxon>Asterales</taxon>
        <taxon>Asteraceae</taxon>
        <taxon>Asteroideae</taxon>
        <taxon>Heliantheae alliance</taxon>
        <taxon>Heliantheae</taxon>
        <taxon>Helianthus</taxon>
    </lineage>
</organism>
<reference evidence="3" key="1">
    <citation type="journal article" date="2017" name="Nature">
        <title>The sunflower genome provides insights into oil metabolism, flowering and Asterid evolution.</title>
        <authorList>
            <person name="Badouin H."/>
            <person name="Gouzy J."/>
            <person name="Grassa C.J."/>
            <person name="Murat F."/>
            <person name="Staton S.E."/>
            <person name="Cottret L."/>
            <person name="Lelandais-Briere C."/>
            <person name="Owens G.L."/>
            <person name="Carrere S."/>
            <person name="Mayjonade B."/>
            <person name="Legrand L."/>
            <person name="Gill N."/>
            <person name="Kane N.C."/>
            <person name="Bowers J.E."/>
            <person name="Hubner S."/>
            <person name="Bellec A."/>
            <person name="Berard A."/>
            <person name="Berges H."/>
            <person name="Blanchet N."/>
            <person name="Boniface M.C."/>
            <person name="Brunel D."/>
            <person name="Catrice O."/>
            <person name="Chaidir N."/>
            <person name="Claudel C."/>
            <person name="Donnadieu C."/>
            <person name="Faraut T."/>
            <person name="Fievet G."/>
            <person name="Helmstetter N."/>
            <person name="King M."/>
            <person name="Knapp S.J."/>
            <person name="Lai Z."/>
            <person name="Le Paslier M.C."/>
            <person name="Lippi Y."/>
            <person name="Lorenzon L."/>
            <person name="Mandel J.R."/>
            <person name="Marage G."/>
            <person name="Marchand G."/>
            <person name="Marquand E."/>
            <person name="Bret-Mestries E."/>
            <person name="Morien E."/>
            <person name="Nambeesan S."/>
            <person name="Nguyen T."/>
            <person name="Pegot-Espagnet P."/>
            <person name="Pouilly N."/>
            <person name="Raftis F."/>
            <person name="Sallet E."/>
            <person name="Schiex T."/>
            <person name="Thomas J."/>
            <person name="Vandecasteele C."/>
            <person name="Vares D."/>
            <person name="Vear F."/>
            <person name="Vautrin S."/>
            <person name="Crespi M."/>
            <person name="Mangin B."/>
            <person name="Burke J.M."/>
            <person name="Salse J."/>
            <person name="Munos S."/>
            <person name="Vincourt P."/>
            <person name="Rieseberg L.H."/>
            <person name="Langlade N.B."/>
        </authorList>
    </citation>
    <scope>NUCLEOTIDE SEQUENCE</scope>
    <source>
        <tissue evidence="3">Leaves</tissue>
    </source>
</reference>
<accession>A0A9K3DKV1</accession>
<sequence length="313" mass="34498">MGFYPQNLQAESLGLPLIPPYMREDSGYVAEFEHGMNYAVAGATTLSSQLLADEGIHNLVTNASFEVQLKWFKESLPSICGVASDCRNKIGHSLILVGEIGGNDYYCLMHNGKSINEIKSLVPLVVKTIVSTINELIGIGAQTLVVPGVLPLGCSADHLTIAQGSKNEEYDPTTSCLIWLNQLAEYHNQLLQKELNHIRELHSNVNIIYADYYNATMQIYRFPYKYGFINESLKTCCGGGGPFNYNSTAPCGDEYATVCDEPYTYVNWDGVHFTEAAYKVIFEGLFQGPYTTPTFKSSCPLSSVVKVGKSSSY</sequence>
<keyword evidence="3" id="KW-0378">Hydrolase</keyword>
<dbReference type="Pfam" id="PF00657">
    <property type="entry name" value="Lipase_GDSL"/>
    <property type="match status" value="1"/>
</dbReference>
<dbReference type="EMBL" id="MNCJ02000332">
    <property type="protein sequence ID" value="KAF5757201.1"/>
    <property type="molecule type" value="Genomic_DNA"/>
</dbReference>
<evidence type="ECO:0000313" key="4">
    <source>
        <dbReference type="Proteomes" id="UP000215914"/>
    </source>
</evidence>
<name>A0A9K3DKV1_HELAN</name>
<dbReference type="Gene3D" id="3.40.50.1110">
    <property type="entry name" value="SGNH hydrolase"/>
    <property type="match status" value="1"/>
</dbReference>
<evidence type="ECO:0000256" key="2">
    <source>
        <dbReference type="ARBA" id="ARBA00023180"/>
    </source>
</evidence>
<gene>
    <name evidence="3" type="ORF">HanXRQr2_Chr17g0823781</name>
</gene>
<proteinExistence type="inferred from homology"/>
<dbReference type="Gramene" id="mRNA:HanXRQr2_Chr17g0823781">
    <property type="protein sequence ID" value="mRNA:HanXRQr2_Chr17g0823781"/>
    <property type="gene ID" value="HanXRQr2_Chr17g0823781"/>
</dbReference>
<reference evidence="3" key="2">
    <citation type="submission" date="2020-06" db="EMBL/GenBank/DDBJ databases">
        <title>Helianthus annuus Genome sequencing and assembly Release 2.</title>
        <authorList>
            <person name="Gouzy J."/>
            <person name="Langlade N."/>
            <person name="Munos S."/>
        </authorList>
    </citation>
    <scope>NUCLEOTIDE SEQUENCE</scope>
    <source>
        <tissue evidence="3">Leaves</tissue>
    </source>
</reference>
<comment type="similarity">
    <text evidence="1">Belongs to the 'GDSL' lipolytic enzyme family.</text>
</comment>
<dbReference type="PANTHER" id="PTHR22835:SF683">
    <property type="entry name" value="OS05G0506800 PROTEIN"/>
    <property type="match status" value="1"/>
</dbReference>
<dbReference type="InterPro" id="IPR036514">
    <property type="entry name" value="SGNH_hydro_sf"/>
</dbReference>
<dbReference type="EC" id="3.1.1.49" evidence="3"/>
<dbReference type="AlphaFoldDB" id="A0A9K3DKV1"/>
<evidence type="ECO:0000256" key="1">
    <source>
        <dbReference type="ARBA" id="ARBA00008668"/>
    </source>
</evidence>
<keyword evidence="4" id="KW-1185">Reference proteome</keyword>
<dbReference type="Proteomes" id="UP000215914">
    <property type="component" value="Unassembled WGS sequence"/>
</dbReference>
<dbReference type="InterPro" id="IPR001087">
    <property type="entry name" value="GDSL"/>
</dbReference>
<dbReference type="SUPFAM" id="SSF52266">
    <property type="entry name" value="SGNH hydrolase"/>
    <property type="match status" value="1"/>
</dbReference>
<comment type="caution">
    <text evidence="3">The sequence shown here is derived from an EMBL/GenBank/DDBJ whole genome shotgun (WGS) entry which is preliminary data.</text>
</comment>
<evidence type="ECO:0000313" key="3">
    <source>
        <dbReference type="EMBL" id="KAF5757201.1"/>
    </source>
</evidence>
<protein>
    <submittedName>
        <fullName evidence="3">Sinapine esterase</fullName>
        <ecNumber evidence="3">3.1.1.49</ecNumber>
    </submittedName>
</protein>
<dbReference type="PANTHER" id="PTHR22835">
    <property type="entry name" value="ZINC FINGER FYVE DOMAIN CONTAINING PROTEIN"/>
    <property type="match status" value="1"/>
</dbReference>
<dbReference type="GO" id="GO:0050285">
    <property type="term" value="F:sinapine esterase activity"/>
    <property type="evidence" value="ECO:0007669"/>
    <property type="project" value="UniProtKB-EC"/>
</dbReference>